<dbReference type="Pfam" id="PF00067">
    <property type="entry name" value="p450"/>
    <property type="match status" value="1"/>
</dbReference>
<dbReference type="InterPro" id="IPR002401">
    <property type="entry name" value="Cyt_P450_E_grp-I"/>
</dbReference>
<dbReference type="InterPro" id="IPR036396">
    <property type="entry name" value="Cyt_P450_sf"/>
</dbReference>
<sequence length="511" mass="57619">MLSTTLTIPSAPTLALVLAIVLPAYVTFTVVYRRYFHPLAKIPGPFLPAVTVLYQTFYNGRYYRKIEEMHQRYGPVVRITPDEIHLADPANYDTIYHIGSPYSKPPIFYNGINVPYSTFGTPSNSLHKLKRSLISPLFSRRRVLDLEAVVQDKAARLVSRMEAGVRDGIPVDLHHAFRAVSVDVITDYAFGESYHLLDKPDLGARFFRMVAGVGPSLWIFQAAPALQRLALKIPPWLAPWLSEPLGQVTKLQTKCVEQVKDVQARMATGKMPSERPTVFSELLNPENSDVLPIPTPMQLKDEAYSFLAAAADTTGNAMSTATYHVLANKGIHSRLRDELVDAFPDPEAPLDFVALERLPYLTAVIKEGLRLSFGVPGRLPRVTPEGGATFNGYYVPEGTIVGMSSWLMHRDEAAFPEPMKFEPSRWLDPEDARRLDRYMIPFGRGSRQCVGMPLAYCEIYVTLGAFFRRFADTQLEVYKTTARDLEFVDFFSSYYIPGRNWLKVVGQRRQI</sequence>
<evidence type="ECO:0000256" key="6">
    <source>
        <dbReference type="SAM" id="Phobius"/>
    </source>
</evidence>
<dbReference type="PRINTS" id="PR00385">
    <property type="entry name" value="P450"/>
</dbReference>
<comment type="similarity">
    <text evidence="5">Belongs to the cytochrome P450 family.</text>
</comment>
<feature type="binding site" description="axial binding residue" evidence="4">
    <location>
        <position position="449"/>
    </location>
    <ligand>
        <name>heme</name>
        <dbReference type="ChEBI" id="CHEBI:30413"/>
    </ligand>
    <ligandPart>
        <name>Fe</name>
        <dbReference type="ChEBI" id="CHEBI:18248"/>
    </ligandPart>
</feature>
<dbReference type="PRINTS" id="PR00463">
    <property type="entry name" value="EP450I"/>
</dbReference>
<evidence type="ECO:0000256" key="1">
    <source>
        <dbReference type="ARBA" id="ARBA00001971"/>
    </source>
</evidence>
<evidence type="ECO:0000313" key="7">
    <source>
        <dbReference type="EMBL" id="KAF2141086.1"/>
    </source>
</evidence>
<keyword evidence="5" id="KW-0503">Monooxygenase</keyword>
<keyword evidence="6" id="KW-1133">Transmembrane helix</keyword>
<evidence type="ECO:0000256" key="5">
    <source>
        <dbReference type="RuleBase" id="RU000461"/>
    </source>
</evidence>
<dbReference type="PANTHER" id="PTHR24305:SF152">
    <property type="entry name" value="P450, PUTATIVE (EUROFUNG)-RELATED"/>
    <property type="match status" value="1"/>
</dbReference>
<dbReference type="GO" id="GO:0020037">
    <property type="term" value="F:heme binding"/>
    <property type="evidence" value="ECO:0007669"/>
    <property type="project" value="InterPro"/>
</dbReference>
<comment type="cofactor">
    <cofactor evidence="1 4">
        <name>heme</name>
        <dbReference type="ChEBI" id="CHEBI:30413"/>
    </cofactor>
</comment>
<dbReference type="Gene3D" id="1.10.630.10">
    <property type="entry name" value="Cytochrome P450"/>
    <property type="match status" value="1"/>
</dbReference>
<reference evidence="7" key="1">
    <citation type="journal article" date="2020" name="Stud. Mycol.">
        <title>101 Dothideomycetes genomes: a test case for predicting lifestyles and emergence of pathogens.</title>
        <authorList>
            <person name="Haridas S."/>
            <person name="Albert R."/>
            <person name="Binder M."/>
            <person name="Bloem J."/>
            <person name="Labutti K."/>
            <person name="Salamov A."/>
            <person name="Andreopoulos B."/>
            <person name="Baker S."/>
            <person name="Barry K."/>
            <person name="Bills G."/>
            <person name="Bluhm B."/>
            <person name="Cannon C."/>
            <person name="Castanera R."/>
            <person name="Culley D."/>
            <person name="Daum C."/>
            <person name="Ezra D."/>
            <person name="Gonzalez J."/>
            <person name="Henrissat B."/>
            <person name="Kuo A."/>
            <person name="Liang C."/>
            <person name="Lipzen A."/>
            <person name="Lutzoni F."/>
            <person name="Magnuson J."/>
            <person name="Mondo S."/>
            <person name="Nolan M."/>
            <person name="Ohm R."/>
            <person name="Pangilinan J."/>
            <person name="Park H.-J."/>
            <person name="Ramirez L."/>
            <person name="Alfaro M."/>
            <person name="Sun H."/>
            <person name="Tritt A."/>
            <person name="Yoshinaga Y."/>
            <person name="Zwiers L.-H."/>
            <person name="Turgeon B."/>
            <person name="Goodwin S."/>
            <person name="Spatafora J."/>
            <person name="Crous P."/>
            <person name="Grigoriev I."/>
        </authorList>
    </citation>
    <scope>NUCLEOTIDE SEQUENCE</scope>
    <source>
        <strain evidence="7">CBS 121167</strain>
    </source>
</reference>
<dbReference type="EMBL" id="ML995488">
    <property type="protein sequence ID" value="KAF2141086.1"/>
    <property type="molecule type" value="Genomic_DNA"/>
</dbReference>
<dbReference type="GO" id="GO:0005506">
    <property type="term" value="F:iron ion binding"/>
    <property type="evidence" value="ECO:0007669"/>
    <property type="project" value="InterPro"/>
</dbReference>
<organism evidence="7 8">
    <name type="scientific">Aplosporella prunicola CBS 121167</name>
    <dbReference type="NCBI Taxonomy" id="1176127"/>
    <lineage>
        <taxon>Eukaryota</taxon>
        <taxon>Fungi</taxon>
        <taxon>Dikarya</taxon>
        <taxon>Ascomycota</taxon>
        <taxon>Pezizomycotina</taxon>
        <taxon>Dothideomycetes</taxon>
        <taxon>Dothideomycetes incertae sedis</taxon>
        <taxon>Botryosphaeriales</taxon>
        <taxon>Aplosporellaceae</taxon>
        <taxon>Aplosporella</taxon>
    </lineage>
</organism>
<dbReference type="InterPro" id="IPR001128">
    <property type="entry name" value="Cyt_P450"/>
</dbReference>
<protein>
    <recommendedName>
        <fullName evidence="9">Cytochrome P450</fullName>
    </recommendedName>
</protein>
<dbReference type="GeneID" id="54299687"/>
<evidence type="ECO:0000256" key="4">
    <source>
        <dbReference type="PIRSR" id="PIRSR602401-1"/>
    </source>
</evidence>
<keyword evidence="4 5" id="KW-0349">Heme</keyword>
<keyword evidence="8" id="KW-1185">Reference proteome</keyword>
<dbReference type="SUPFAM" id="SSF48264">
    <property type="entry name" value="Cytochrome P450"/>
    <property type="match status" value="1"/>
</dbReference>
<proteinExistence type="inferred from homology"/>
<feature type="transmembrane region" description="Helical" evidence="6">
    <location>
        <begin position="12"/>
        <end position="32"/>
    </location>
</feature>
<evidence type="ECO:0000256" key="3">
    <source>
        <dbReference type="ARBA" id="ARBA00023004"/>
    </source>
</evidence>
<dbReference type="PANTHER" id="PTHR24305">
    <property type="entry name" value="CYTOCHROME P450"/>
    <property type="match status" value="1"/>
</dbReference>
<evidence type="ECO:0000256" key="2">
    <source>
        <dbReference type="ARBA" id="ARBA00022723"/>
    </source>
</evidence>
<evidence type="ECO:0008006" key="9">
    <source>
        <dbReference type="Google" id="ProtNLM"/>
    </source>
</evidence>
<dbReference type="Proteomes" id="UP000799438">
    <property type="component" value="Unassembled WGS sequence"/>
</dbReference>
<dbReference type="PROSITE" id="PS00086">
    <property type="entry name" value="CYTOCHROME_P450"/>
    <property type="match status" value="1"/>
</dbReference>
<keyword evidence="6" id="KW-0472">Membrane</keyword>
<dbReference type="GO" id="GO:0016705">
    <property type="term" value="F:oxidoreductase activity, acting on paired donors, with incorporation or reduction of molecular oxygen"/>
    <property type="evidence" value="ECO:0007669"/>
    <property type="project" value="InterPro"/>
</dbReference>
<evidence type="ECO:0000313" key="8">
    <source>
        <dbReference type="Proteomes" id="UP000799438"/>
    </source>
</evidence>
<dbReference type="InterPro" id="IPR050121">
    <property type="entry name" value="Cytochrome_P450_monoxygenase"/>
</dbReference>
<dbReference type="InterPro" id="IPR017972">
    <property type="entry name" value="Cyt_P450_CS"/>
</dbReference>
<name>A0A6A6BAP1_9PEZI</name>
<accession>A0A6A6BAP1</accession>
<dbReference type="AlphaFoldDB" id="A0A6A6BAP1"/>
<keyword evidence="3 4" id="KW-0408">Iron</keyword>
<keyword evidence="6" id="KW-0812">Transmembrane</keyword>
<dbReference type="RefSeq" id="XP_033396799.1">
    <property type="nucleotide sequence ID" value="XM_033542190.1"/>
</dbReference>
<gene>
    <name evidence="7" type="ORF">K452DRAFT_299132</name>
</gene>
<dbReference type="CDD" id="cd11062">
    <property type="entry name" value="CYP58-like"/>
    <property type="match status" value="1"/>
</dbReference>
<keyword evidence="2 4" id="KW-0479">Metal-binding</keyword>
<keyword evidence="5" id="KW-0560">Oxidoreductase</keyword>
<dbReference type="OrthoDB" id="3945418at2759"/>
<dbReference type="GO" id="GO:0004497">
    <property type="term" value="F:monooxygenase activity"/>
    <property type="evidence" value="ECO:0007669"/>
    <property type="project" value="UniProtKB-KW"/>
</dbReference>